<reference evidence="2" key="1">
    <citation type="journal article" date="2022" name="Proc. Natl. Acad. Sci. U.S.A.">
        <title>Life cycle and functional genomics of the unicellular red alga Galdieria for elucidating algal and plant evolution and industrial use.</title>
        <authorList>
            <person name="Hirooka S."/>
            <person name="Itabashi T."/>
            <person name="Ichinose T.M."/>
            <person name="Onuma R."/>
            <person name="Fujiwara T."/>
            <person name="Yamashita S."/>
            <person name="Jong L.W."/>
            <person name="Tomita R."/>
            <person name="Iwane A.H."/>
            <person name="Miyagishima S.Y."/>
        </authorList>
    </citation>
    <scope>NUCLEOTIDE SEQUENCE</scope>
    <source>
        <strain evidence="2">NBRC 102759</strain>
    </source>
</reference>
<dbReference type="InterPro" id="IPR037523">
    <property type="entry name" value="VOC_core"/>
</dbReference>
<dbReference type="SUPFAM" id="SSF54593">
    <property type="entry name" value="Glyoxalase/Bleomycin resistance protein/Dihydroxybiphenyl dioxygenase"/>
    <property type="match status" value="1"/>
</dbReference>
<dbReference type="InterPro" id="IPR029068">
    <property type="entry name" value="Glyas_Bleomycin-R_OHBP_Dase"/>
</dbReference>
<comment type="caution">
    <text evidence="2">The sequence shown here is derived from an EMBL/GenBank/DDBJ whole genome shotgun (WGS) entry which is preliminary data.</text>
</comment>
<dbReference type="InterPro" id="IPR004360">
    <property type="entry name" value="Glyas_Fos-R_dOase_dom"/>
</dbReference>
<dbReference type="OrthoDB" id="16820at2759"/>
<dbReference type="Gene3D" id="3.10.180.10">
    <property type="entry name" value="2,3-Dihydroxybiphenyl 1,2-Dioxygenase, domain 1"/>
    <property type="match status" value="1"/>
</dbReference>
<gene>
    <name evidence="2" type="ORF">GpartN1_g3574.t1</name>
</gene>
<evidence type="ECO:0000313" key="2">
    <source>
        <dbReference type="EMBL" id="GJQ11783.1"/>
    </source>
</evidence>
<proteinExistence type="predicted"/>
<dbReference type="Pfam" id="PF00903">
    <property type="entry name" value="Glyoxalase"/>
    <property type="match status" value="1"/>
</dbReference>
<protein>
    <recommendedName>
        <fullName evidence="1">VOC domain-containing protein</fullName>
    </recommendedName>
</protein>
<dbReference type="PROSITE" id="PS51819">
    <property type="entry name" value="VOC"/>
    <property type="match status" value="1"/>
</dbReference>
<keyword evidence="3" id="KW-1185">Reference proteome</keyword>
<feature type="domain" description="VOC" evidence="1">
    <location>
        <begin position="25"/>
        <end position="142"/>
    </location>
</feature>
<dbReference type="Proteomes" id="UP001061958">
    <property type="component" value="Unassembled WGS sequence"/>
</dbReference>
<reference evidence="2" key="2">
    <citation type="submission" date="2022-01" db="EMBL/GenBank/DDBJ databases">
        <authorList>
            <person name="Hirooka S."/>
            <person name="Miyagishima S.Y."/>
        </authorList>
    </citation>
    <scope>NUCLEOTIDE SEQUENCE</scope>
    <source>
        <strain evidence="2">NBRC 102759</strain>
    </source>
</reference>
<dbReference type="PANTHER" id="PTHR46142:SF13">
    <property type="entry name" value="LACTOYLGLUTATHIONE LYASE_GLYOXALASE I FAMILY PROTEIN"/>
    <property type="match status" value="1"/>
</dbReference>
<name>A0A9C7UQD5_9RHOD</name>
<sequence length="153" mass="17601">MNPLLFEKQKNGFEHAKKGALSIRSLNHVSFSVPEPVKTGRFFCDILGFRVVRRPNFNFDGIWLYSYGIQIHLIQGTALERPGTLKPNTDHISFQADDLSSIQNKLDALDIPYLCEFHEAEKLLQLFFKEPHSGIMIEICNCEVFPVEYIDEL</sequence>
<evidence type="ECO:0000313" key="3">
    <source>
        <dbReference type="Proteomes" id="UP001061958"/>
    </source>
</evidence>
<organism evidence="2 3">
    <name type="scientific">Galdieria partita</name>
    <dbReference type="NCBI Taxonomy" id="83374"/>
    <lineage>
        <taxon>Eukaryota</taxon>
        <taxon>Rhodophyta</taxon>
        <taxon>Bangiophyceae</taxon>
        <taxon>Galdieriales</taxon>
        <taxon>Galdieriaceae</taxon>
        <taxon>Galdieria</taxon>
    </lineage>
</organism>
<evidence type="ECO:0000259" key="1">
    <source>
        <dbReference type="PROSITE" id="PS51819"/>
    </source>
</evidence>
<dbReference type="PANTHER" id="PTHR46142">
    <property type="match status" value="1"/>
</dbReference>
<accession>A0A9C7UQD5</accession>
<dbReference type="EMBL" id="BQMJ01000027">
    <property type="protein sequence ID" value="GJQ11783.1"/>
    <property type="molecule type" value="Genomic_DNA"/>
</dbReference>
<dbReference type="AlphaFoldDB" id="A0A9C7UQD5"/>